<evidence type="ECO:0000256" key="1">
    <source>
        <dbReference type="ARBA" id="ARBA00023015"/>
    </source>
</evidence>
<dbReference type="SMART" id="SM00354">
    <property type="entry name" value="HTH_LACI"/>
    <property type="match status" value="1"/>
</dbReference>
<organism evidence="5 6">
    <name type="scientific">Cryobacterium arcticum</name>
    <dbReference type="NCBI Taxonomy" id="670052"/>
    <lineage>
        <taxon>Bacteria</taxon>
        <taxon>Bacillati</taxon>
        <taxon>Actinomycetota</taxon>
        <taxon>Actinomycetes</taxon>
        <taxon>Micrococcales</taxon>
        <taxon>Microbacteriaceae</taxon>
        <taxon>Cryobacterium</taxon>
    </lineage>
</organism>
<evidence type="ECO:0000256" key="3">
    <source>
        <dbReference type="ARBA" id="ARBA00023163"/>
    </source>
</evidence>
<dbReference type="PANTHER" id="PTHR30146">
    <property type="entry name" value="LACI-RELATED TRANSCRIPTIONAL REPRESSOR"/>
    <property type="match status" value="1"/>
</dbReference>
<gene>
    <name evidence="5" type="ORF">CTB96_15475</name>
</gene>
<dbReference type="GO" id="GO:0003700">
    <property type="term" value="F:DNA-binding transcription factor activity"/>
    <property type="evidence" value="ECO:0007669"/>
    <property type="project" value="TreeGrafter"/>
</dbReference>
<dbReference type="OrthoDB" id="4268837at2"/>
<dbReference type="PROSITE" id="PS50932">
    <property type="entry name" value="HTH_LACI_2"/>
    <property type="match status" value="1"/>
</dbReference>
<dbReference type="SUPFAM" id="SSF53822">
    <property type="entry name" value="Periplasmic binding protein-like I"/>
    <property type="match status" value="1"/>
</dbReference>
<accession>A0A317ZNF5</accession>
<proteinExistence type="predicted"/>
<evidence type="ECO:0000256" key="2">
    <source>
        <dbReference type="ARBA" id="ARBA00023125"/>
    </source>
</evidence>
<keyword evidence="2" id="KW-0238">DNA-binding</keyword>
<sequence>MCGRCAGRICPVRQPKAPVGRGIRRGCAVRWQNTVPPAPVPRRGGDSVAKAPTVYDVAERSGVSIATVSRVFRSPATVRDDTRQRVLAAVNELGYVPSAAARGLAARRTNVIGLFFPGHDETVPDKPVDAARGDTVPIVDEDSDRAPDAENLYFDEVLRGAEIEAWRRGFALMVAAGRGNAREALVTDIAGRVDGLAVLARTVPDELLAYVARRIPVVILAGAQRADDFDHVSASNGPGMRTLANYVLQDHGVHDVVYIAGPADSPDDAERLAGFRDALADSGLAESGVRILRSDFTREGGRAIATRLLAERRPRGILCSNDETALGVLDVLERRGIRVPEDVLVTGFDGISAGRNSRPRLTTVHQPMVELGRAAVHAITARLDDPGLAPQSFTLPVEVVLRESCPRV</sequence>
<dbReference type="InterPro" id="IPR046335">
    <property type="entry name" value="LacI/GalR-like_sensor"/>
</dbReference>
<evidence type="ECO:0000313" key="5">
    <source>
        <dbReference type="EMBL" id="PXA68050.1"/>
    </source>
</evidence>
<dbReference type="PANTHER" id="PTHR30146:SF109">
    <property type="entry name" value="HTH-TYPE TRANSCRIPTIONAL REGULATOR GALS"/>
    <property type="match status" value="1"/>
</dbReference>
<dbReference type="AlphaFoldDB" id="A0A317ZNF5"/>
<dbReference type="EMBL" id="QHLY01000012">
    <property type="protein sequence ID" value="PXA68050.1"/>
    <property type="molecule type" value="Genomic_DNA"/>
</dbReference>
<dbReference type="InterPro" id="IPR010982">
    <property type="entry name" value="Lambda_DNA-bd_dom_sf"/>
</dbReference>
<evidence type="ECO:0000259" key="4">
    <source>
        <dbReference type="PROSITE" id="PS50932"/>
    </source>
</evidence>
<keyword evidence="1" id="KW-0805">Transcription regulation</keyword>
<keyword evidence="6" id="KW-1185">Reference proteome</keyword>
<dbReference type="InterPro" id="IPR028082">
    <property type="entry name" value="Peripla_BP_I"/>
</dbReference>
<dbReference type="InterPro" id="IPR000843">
    <property type="entry name" value="HTH_LacI"/>
</dbReference>
<feature type="domain" description="HTH lacI-type" evidence="4">
    <location>
        <begin position="52"/>
        <end position="106"/>
    </location>
</feature>
<comment type="caution">
    <text evidence="5">The sequence shown here is derived from an EMBL/GenBank/DDBJ whole genome shotgun (WGS) entry which is preliminary data.</text>
</comment>
<dbReference type="CDD" id="cd01392">
    <property type="entry name" value="HTH_LacI"/>
    <property type="match status" value="1"/>
</dbReference>
<dbReference type="CDD" id="cd06267">
    <property type="entry name" value="PBP1_LacI_sugar_binding-like"/>
    <property type="match status" value="1"/>
</dbReference>
<dbReference type="Pfam" id="PF00356">
    <property type="entry name" value="LacI"/>
    <property type="match status" value="1"/>
</dbReference>
<dbReference type="Gene3D" id="1.10.260.40">
    <property type="entry name" value="lambda repressor-like DNA-binding domains"/>
    <property type="match status" value="1"/>
</dbReference>
<dbReference type="GO" id="GO:0000976">
    <property type="term" value="F:transcription cis-regulatory region binding"/>
    <property type="evidence" value="ECO:0007669"/>
    <property type="project" value="TreeGrafter"/>
</dbReference>
<keyword evidence="3" id="KW-0804">Transcription</keyword>
<dbReference type="Gene3D" id="3.40.50.2300">
    <property type="match status" value="2"/>
</dbReference>
<dbReference type="SUPFAM" id="SSF47413">
    <property type="entry name" value="lambda repressor-like DNA-binding domains"/>
    <property type="match status" value="1"/>
</dbReference>
<dbReference type="Proteomes" id="UP000246722">
    <property type="component" value="Unassembled WGS sequence"/>
</dbReference>
<protein>
    <submittedName>
        <fullName evidence="5">LacI family transcriptional regulator</fullName>
    </submittedName>
</protein>
<dbReference type="Pfam" id="PF13377">
    <property type="entry name" value="Peripla_BP_3"/>
    <property type="match status" value="1"/>
</dbReference>
<evidence type="ECO:0000313" key="6">
    <source>
        <dbReference type="Proteomes" id="UP000246722"/>
    </source>
</evidence>
<reference evidence="5 6" key="1">
    <citation type="submission" date="2018-05" db="EMBL/GenBank/DDBJ databases">
        <title>Genetic diversity of glacier-inhabiting Cryobacterium bacteria in China and description of Cryobacterium mengkeensis sp. nov. and Arthrobacter glacialis sp. nov.</title>
        <authorList>
            <person name="Liu Q."/>
            <person name="Xin Y.-H."/>
        </authorList>
    </citation>
    <scope>NUCLEOTIDE SEQUENCE [LARGE SCALE GENOMIC DNA]</scope>
    <source>
        <strain evidence="5 6">SK-1</strain>
    </source>
</reference>
<name>A0A317ZNF5_9MICO</name>